<accession>A0AAW0S0N1</accession>
<feature type="region of interest" description="Disordered" evidence="2">
    <location>
        <begin position="18"/>
        <end position="51"/>
    </location>
</feature>
<evidence type="ECO:0000256" key="3">
    <source>
        <dbReference type="SAM" id="Phobius"/>
    </source>
</evidence>
<dbReference type="InterPro" id="IPR011146">
    <property type="entry name" value="HIT-like"/>
</dbReference>
<dbReference type="InterPro" id="IPR036265">
    <property type="entry name" value="HIT-like_sf"/>
</dbReference>
<feature type="compositionally biased region" description="Low complexity" evidence="2">
    <location>
        <begin position="18"/>
        <end position="44"/>
    </location>
</feature>
<proteinExistence type="predicted"/>
<dbReference type="PANTHER" id="PTHR34414:SF1">
    <property type="entry name" value="SUBTILISIN-LIKE SERINE PROTEASE"/>
    <property type="match status" value="1"/>
</dbReference>
<evidence type="ECO:0000259" key="4">
    <source>
        <dbReference type="PROSITE" id="PS51084"/>
    </source>
</evidence>
<reference evidence="5 6" key="1">
    <citation type="submission" date="2020-02" db="EMBL/GenBank/DDBJ databases">
        <title>Comparative genomics of the hypocrealean fungal genus Beauvera.</title>
        <authorList>
            <person name="Showalter D.N."/>
            <person name="Bushley K.E."/>
            <person name="Rehner S.A."/>
        </authorList>
    </citation>
    <scope>NUCLEOTIDE SEQUENCE [LARGE SCALE GENOMIC DNA]</scope>
    <source>
        <strain evidence="5 6">ARSEF4384</strain>
    </source>
</reference>
<dbReference type="Gene3D" id="3.30.428.10">
    <property type="entry name" value="HIT-like"/>
    <property type="match status" value="1"/>
</dbReference>
<sequence length="601" mass="67584">MADYSASQLANSAGSDVPFTTLLFTTPPGESEPEPSSTTASDETIPFDQKSDHLPLFPASFRTGQYREKIKPLDQDSLGEFLQQEFSLERLEKIYSKLWRVGFRRAPRSLTAQLLQGRRIVLAESLDMHLVWDSGKIYVKPLPRYLLEPAIWKGCLSRQQGKTCLEVAVSDLPTNSKPSGAAGEGKIREAALGLLYSYACLIADRADFELALQQGLLPKFLDQPSWPRWRTLATEILSSQITDEMHPRFKHGELRLGRLNWIYLFRDIPKFKLYFETWNSYTEFVLANMASITAVTVYMVVVLTAMQVGLATNKLKENASFHSASYGFAVFSILAPLIAVLLIVVALLVVLVPNWKSARAAVVDTATVTASSGSPAGSLGGQGVAKKGETVSQDLALGVLAAEEDRHWEESFPMEKMANNHVIMMSFSVILSWLSKTYTYLANLQWTERIQHDCVFCDRANFASIVYEDEEIIAVDNIYPAGKHHWLILPKRHILRDIEGLKRQHLPLLQAMDRVKKQLLGQITFGASHSSAAVVVHAGYHRGRRRLVGMVFWPDIVSIHHLHLHVIVQPYPWLCFFKYPGWLPLMWKADTTVLQEVQTSS</sequence>
<dbReference type="EMBL" id="JAAHCF010000110">
    <property type="protein sequence ID" value="KAK8148032.1"/>
    <property type="molecule type" value="Genomic_DNA"/>
</dbReference>
<gene>
    <name evidence="5" type="ORF">G3M48_000511</name>
</gene>
<evidence type="ECO:0000313" key="6">
    <source>
        <dbReference type="Proteomes" id="UP001397290"/>
    </source>
</evidence>
<feature type="short sequence motif" description="Histidine triad motif" evidence="1">
    <location>
        <begin position="561"/>
        <end position="565"/>
    </location>
</feature>
<dbReference type="Pfam" id="PF20246">
    <property type="entry name" value="DUF6601"/>
    <property type="match status" value="1"/>
</dbReference>
<dbReference type="PROSITE" id="PS51084">
    <property type="entry name" value="HIT_2"/>
    <property type="match status" value="1"/>
</dbReference>
<evidence type="ECO:0000256" key="2">
    <source>
        <dbReference type="SAM" id="MobiDB-lite"/>
    </source>
</evidence>
<dbReference type="PANTHER" id="PTHR34414">
    <property type="entry name" value="HET DOMAIN-CONTAINING PROTEIN-RELATED"/>
    <property type="match status" value="1"/>
</dbReference>
<keyword evidence="6" id="KW-1185">Reference proteome</keyword>
<dbReference type="Pfam" id="PF11969">
    <property type="entry name" value="DcpS_C"/>
    <property type="match status" value="1"/>
</dbReference>
<dbReference type="InterPro" id="IPR046536">
    <property type="entry name" value="DUF6601"/>
</dbReference>
<feature type="transmembrane region" description="Helical" evidence="3">
    <location>
        <begin position="326"/>
        <end position="352"/>
    </location>
</feature>
<organism evidence="5 6">
    <name type="scientific">Beauveria asiatica</name>
    <dbReference type="NCBI Taxonomy" id="1069075"/>
    <lineage>
        <taxon>Eukaryota</taxon>
        <taxon>Fungi</taxon>
        <taxon>Dikarya</taxon>
        <taxon>Ascomycota</taxon>
        <taxon>Pezizomycotina</taxon>
        <taxon>Sordariomycetes</taxon>
        <taxon>Hypocreomycetidae</taxon>
        <taxon>Hypocreales</taxon>
        <taxon>Cordycipitaceae</taxon>
        <taxon>Beauveria</taxon>
    </lineage>
</organism>
<comment type="caution">
    <text evidence="5">The sequence shown here is derived from an EMBL/GenBank/DDBJ whole genome shotgun (WGS) entry which is preliminary data.</text>
</comment>
<dbReference type="Proteomes" id="UP001397290">
    <property type="component" value="Unassembled WGS sequence"/>
</dbReference>
<evidence type="ECO:0000313" key="5">
    <source>
        <dbReference type="EMBL" id="KAK8148032.1"/>
    </source>
</evidence>
<dbReference type="AlphaFoldDB" id="A0AAW0S0N1"/>
<feature type="domain" description="HIT" evidence="4">
    <location>
        <begin position="452"/>
        <end position="576"/>
    </location>
</feature>
<keyword evidence="3" id="KW-1133">Transmembrane helix</keyword>
<keyword evidence="3" id="KW-0812">Transmembrane</keyword>
<protein>
    <recommendedName>
        <fullName evidence="4">HIT domain-containing protein</fullName>
    </recommendedName>
</protein>
<keyword evidence="3" id="KW-0472">Membrane</keyword>
<dbReference type="GO" id="GO:0003824">
    <property type="term" value="F:catalytic activity"/>
    <property type="evidence" value="ECO:0007669"/>
    <property type="project" value="InterPro"/>
</dbReference>
<dbReference type="SUPFAM" id="SSF54197">
    <property type="entry name" value="HIT-like"/>
    <property type="match status" value="1"/>
</dbReference>
<name>A0AAW0S0N1_9HYPO</name>
<evidence type="ECO:0000256" key="1">
    <source>
        <dbReference type="PROSITE-ProRule" id="PRU00464"/>
    </source>
</evidence>
<feature type="transmembrane region" description="Helical" evidence="3">
    <location>
        <begin position="284"/>
        <end position="306"/>
    </location>
</feature>